<evidence type="ECO:0008006" key="6">
    <source>
        <dbReference type="Google" id="ProtNLM"/>
    </source>
</evidence>
<dbReference type="STRING" id="22663.A0A218WLE5"/>
<feature type="region of interest" description="Disordered" evidence="1">
    <location>
        <begin position="1"/>
        <end position="23"/>
    </location>
</feature>
<reference evidence="3 5" key="3">
    <citation type="submission" date="2017-11" db="EMBL/GenBank/DDBJ databases">
        <title>De-novo sequencing of pomegranate (Punica granatum L.) genome.</title>
        <authorList>
            <person name="Akparov Z."/>
            <person name="Amiraslanov A."/>
            <person name="Hajiyeva S."/>
            <person name="Abbasov M."/>
            <person name="Kaur K."/>
            <person name="Hamwieh A."/>
            <person name="Solovyev V."/>
            <person name="Salamov A."/>
            <person name="Braich B."/>
            <person name="Kosarev P."/>
            <person name="Mahmoud A."/>
            <person name="Hajiyev E."/>
            <person name="Babayeva S."/>
            <person name="Izzatullayeva V."/>
            <person name="Mammadov A."/>
            <person name="Mammadov A."/>
            <person name="Sharifova S."/>
            <person name="Ojaghi J."/>
            <person name="Eynullazada K."/>
            <person name="Bayramov B."/>
            <person name="Abdulazimova A."/>
            <person name="Shahmuradov I."/>
        </authorList>
    </citation>
    <scope>NUCLEOTIDE SEQUENCE [LARGE SCALE GENOMIC DNA]</scope>
    <source>
        <strain evidence="3">AG2017</strain>
        <strain evidence="5">cv. AG2017</strain>
        <tissue evidence="3">Leaf</tissue>
    </source>
</reference>
<evidence type="ECO:0000256" key="1">
    <source>
        <dbReference type="SAM" id="MobiDB-lite"/>
    </source>
</evidence>
<keyword evidence="5" id="KW-1185">Reference proteome</keyword>
<dbReference type="PANTHER" id="PTHR47076">
    <property type="entry name" value="NHL DOMAIN PROTEIN"/>
    <property type="match status" value="1"/>
</dbReference>
<reference evidence="2" key="2">
    <citation type="submission" date="2017-06" db="EMBL/GenBank/DDBJ databases">
        <title>The pomegranate genome and the genomics of punicalagin biosynthesis.</title>
        <authorList>
            <person name="Xu C."/>
        </authorList>
    </citation>
    <scope>NUCLEOTIDE SEQUENCE [LARGE SCALE GENOMIC DNA]</scope>
    <source>
        <tissue evidence="2">Fresh leaf</tissue>
    </source>
</reference>
<dbReference type="OrthoDB" id="1934748at2759"/>
<organism evidence="2 4">
    <name type="scientific">Punica granatum</name>
    <name type="common">Pomegranate</name>
    <dbReference type="NCBI Taxonomy" id="22663"/>
    <lineage>
        <taxon>Eukaryota</taxon>
        <taxon>Viridiplantae</taxon>
        <taxon>Streptophyta</taxon>
        <taxon>Embryophyta</taxon>
        <taxon>Tracheophyta</taxon>
        <taxon>Spermatophyta</taxon>
        <taxon>Magnoliopsida</taxon>
        <taxon>eudicotyledons</taxon>
        <taxon>Gunneridae</taxon>
        <taxon>Pentapetalae</taxon>
        <taxon>rosids</taxon>
        <taxon>malvids</taxon>
        <taxon>Myrtales</taxon>
        <taxon>Lythraceae</taxon>
        <taxon>Punica</taxon>
    </lineage>
</organism>
<accession>A0A218WLE5</accession>
<reference evidence="4" key="1">
    <citation type="journal article" date="2017" name="Plant J.">
        <title>The pomegranate (Punica granatum L.) genome and the genomics of punicalagin biosynthesis.</title>
        <authorList>
            <person name="Qin G."/>
            <person name="Xu C."/>
            <person name="Ming R."/>
            <person name="Tang H."/>
            <person name="Guyot R."/>
            <person name="Kramer E.M."/>
            <person name="Hu Y."/>
            <person name="Yi X."/>
            <person name="Qi Y."/>
            <person name="Xu X."/>
            <person name="Gao Z."/>
            <person name="Pan H."/>
            <person name="Jian J."/>
            <person name="Tian Y."/>
            <person name="Yue Z."/>
            <person name="Xu Y."/>
        </authorList>
    </citation>
    <scope>NUCLEOTIDE SEQUENCE [LARGE SCALE GENOMIC DNA]</scope>
    <source>
        <strain evidence="4">cv. Dabenzi</strain>
    </source>
</reference>
<evidence type="ECO:0000313" key="2">
    <source>
        <dbReference type="EMBL" id="OWM72852.1"/>
    </source>
</evidence>
<proteinExistence type="predicted"/>
<comment type="caution">
    <text evidence="2">The sequence shown here is derived from an EMBL/GenBank/DDBJ whole genome shotgun (WGS) entry which is preliminary data.</text>
</comment>
<dbReference type="EMBL" id="MTKT01003978">
    <property type="protein sequence ID" value="OWM72852.1"/>
    <property type="molecule type" value="Genomic_DNA"/>
</dbReference>
<dbReference type="Proteomes" id="UP000197138">
    <property type="component" value="Unassembled WGS sequence"/>
</dbReference>
<dbReference type="PANTHER" id="PTHR47076:SF1">
    <property type="entry name" value="NHL DOMAIN PROTEIN"/>
    <property type="match status" value="1"/>
</dbReference>
<dbReference type="Proteomes" id="UP000233551">
    <property type="component" value="Unassembled WGS sequence"/>
</dbReference>
<evidence type="ECO:0000313" key="4">
    <source>
        <dbReference type="Proteomes" id="UP000197138"/>
    </source>
</evidence>
<evidence type="ECO:0000313" key="3">
    <source>
        <dbReference type="EMBL" id="PKI64702.1"/>
    </source>
</evidence>
<sequence>MASHQYKPPSSPIKEHEHEGEGVDDYLNSEEAASSSSCFCFQWWSRGSYHNAHRPLLDGDDSHHRHGQWWKAVKEKLMEAREFTEVVAGPKWKTFIRRVGGYFGKNKKAQRGQFGYDAESYALNFDGGFDREGEEDDALMYNIRSSRFTAPSLESNNEYNHGGL</sequence>
<dbReference type="EMBL" id="PGOL01000797">
    <property type="protein sequence ID" value="PKI64702.1"/>
    <property type="molecule type" value="Genomic_DNA"/>
</dbReference>
<name>A0A218WLE5_PUNGR</name>
<dbReference type="GeneID" id="116197694"/>
<gene>
    <name evidence="2" type="ORF">CDL15_Pgr021158</name>
    <name evidence="3" type="ORF">CRG98_014918</name>
</gene>
<dbReference type="AlphaFoldDB" id="A0A218WLE5"/>
<evidence type="ECO:0000313" key="5">
    <source>
        <dbReference type="Proteomes" id="UP000233551"/>
    </source>
</evidence>
<protein>
    <recommendedName>
        <fullName evidence="6">Stress induced protein</fullName>
    </recommendedName>
</protein>